<protein>
    <recommendedName>
        <fullName evidence="3">N-acetyltransferase domain-containing protein</fullName>
    </recommendedName>
</protein>
<dbReference type="AlphaFoldDB" id="A0A139MXW6"/>
<evidence type="ECO:0000313" key="2">
    <source>
        <dbReference type="Proteomes" id="UP000070377"/>
    </source>
</evidence>
<dbReference type="SUPFAM" id="SSF55729">
    <property type="entry name" value="Acyl-CoA N-acyltransferases (Nat)"/>
    <property type="match status" value="1"/>
</dbReference>
<gene>
    <name evidence="1" type="ORF">SCRDD08_01833</name>
</gene>
<dbReference type="PANTHER" id="PTHR41368:SF1">
    <property type="entry name" value="PROTEIN YGHO"/>
    <property type="match status" value="1"/>
</dbReference>
<dbReference type="PATRIC" id="fig|45634.12.peg.1912"/>
<reference evidence="1 2" key="1">
    <citation type="submission" date="2016-01" db="EMBL/GenBank/DDBJ databases">
        <title>Highly variable Streptococcus oralis are common among viridans streptococci isolated from primates.</title>
        <authorList>
            <person name="Denapaite D."/>
            <person name="Rieger M."/>
            <person name="Koendgen S."/>
            <person name="Brueckner R."/>
            <person name="Ochigava I."/>
            <person name="Kappeler P."/>
            <person name="Maetz-Rensing K."/>
            <person name="Leendertz F."/>
            <person name="Hakenbeck R."/>
        </authorList>
    </citation>
    <scope>NUCLEOTIDE SEQUENCE [LARGE SCALE GENOMIC DNA]</scope>
    <source>
        <strain evidence="1 2">DD08</strain>
    </source>
</reference>
<dbReference type="InterPro" id="IPR039968">
    <property type="entry name" value="BcerS-like"/>
</dbReference>
<dbReference type="Proteomes" id="UP000070377">
    <property type="component" value="Unassembled WGS sequence"/>
</dbReference>
<evidence type="ECO:0000313" key="1">
    <source>
        <dbReference type="EMBL" id="KXT68628.1"/>
    </source>
</evidence>
<sequence>MLEIKPVKTNTTELDDFLALPKRIYQPDHLMQSEEEELALIEGSHPLSSDLETYAFVGYMNSQPSIRGLLTFYSDDEAAYLGFFESINDQQLASAFIEHLAGFARSLGAIKIIGPVQASFWLGYRMQLTGTEELPFTGEPHNPAYYPQLWRAAGFELKERYLSNFYPKVSNQTHQDKLAHRFESFEEAGFTICSPKKQEWEEASLQVFELLNRLYQDFPIYRSISSQQFSQIFQKYQYILDFSMVKLAYKEGKLAGFLIAMPDYGSLVYQKLTPLNLAKFFWTKRFAKRYTIMYLGVDEEFLGLGSALAYPIFKEAQKRQASAIGALIHQNTVTRHYAAELQGDKHEYGLFELDLGLG</sequence>
<dbReference type="InterPro" id="IPR016181">
    <property type="entry name" value="Acyl_CoA_acyltransferase"/>
</dbReference>
<proteinExistence type="predicted"/>
<accession>A0A139MXW6</accession>
<dbReference type="EMBL" id="LQRD01000069">
    <property type="protein sequence ID" value="KXT68628.1"/>
    <property type="molecule type" value="Genomic_DNA"/>
</dbReference>
<organism evidence="1 2">
    <name type="scientific">Streptococcus cristatus</name>
    <dbReference type="NCBI Taxonomy" id="45634"/>
    <lineage>
        <taxon>Bacteria</taxon>
        <taxon>Bacillati</taxon>
        <taxon>Bacillota</taxon>
        <taxon>Bacilli</taxon>
        <taxon>Lactobacillales</taxon>
        <taxon>Streptococcaceae</taxon>
        <taxon>Streptococcus</taxon>
    </lineage>
</organism>
<dbReference type="PANTHER" id="PTHR41368">
    <property type="entry name" value="PROTEIN YGHO"/>
    <property type="match status" value="1"/>
</dbReference>
<comment type="caution">
    <text evidence="1">The sequence shown here is derived from an EMBL/GenBank/DDBJ whole genome shotgun (WGS) entry which is preliminary data.</text>
</comment>
<evidence type="ECO:0008006" key="3">
    <source>
        <dbReference type="Google" id="ProtNLM"/>
    </source>
</evidence>
<name>A0A139MXW6_STRCR</name>
<dbReference type="RefSeq" id="WP_061423393.1">
    <property type="nucleotide sequence ID" value="NZ_KQ969063.1"/>
</dbReference>
<dbReference type="STRING" id="45634.SCRDD08_01833"/>